<reference evidence="3" key="1">
    <citation type="submission" date="2021-03" db="EMBL/GenBank/DDBJ databases">
        <title>Leucobacter chromiisoli sp. nov., isolated from chromium-containing soil of chemical plant.</title>
        <authorList>
            <person name="Xu Z."/>
        </authorList>
    </citation>
    <scope>NUCLEOTIDE SEQUENCE</scope>
    <source>
        <strain evidence="3">S27</strain>
    </source>
</reference>
<dbReference type="InterPro" id="IPR036390">
    <property type="entry name" value="WH_DNA-bd_sf"/>
</dbReference>
<dbReference type="InterPro" id="IPR000835">
    <property type="entry name" value="HTH_MarR-typ"/>
</dbReference>
<evidence type="ECO:0000256" key="1">
    <source>
        <dbReference type="SAM" id="MobiDB-lite"/>
    </source>
</evidence>
<dbReference type="SUPFAM" id="SSF46785">
    <property type="entry name" value="Winged helix' DNA-binding domain"/>
    <property type="match status" value="1"/>
</dbReference>
<dbReference type="PANTHER" id="PTHR33164:SF43">
    <property type="entry name" value="HTH-TYPE TRANSCRIPTIONAL REPRESSOR YETL"/>
    <property type="match status" value="1"/>
</dbReference>
<keyword evidence="3" id="KW-0238">DNA-binding</keyword>
<dbReference type="PANTHER" id="PTHR33164">
    <property type="entry name" value="TRANSCRIPTIONAL REGULATOR, MARR FAMILY"/>
    <property type="match status" value="1"/>
</dbReference>
<dbReference type="GO" id="GO:0006950">
    <property type="term" value="P:response to stress"/>
    <property type="evidence" value="ECO:0007669"/>
    <property type="project" value="TreeGrafter"/>
</dbReference>
<dbReference type="PROSITE" id="PS50995">
    <property type="entry name" value="HTH_MARR_2"/>
    <property type="match status" value="1"/>
</dbReference>
<dbReference type="EMBL" id="JAGDYM010000015">
    <property type="protein sequence ID" value="MBO1902943.1"/>
    <property type="molecule type" value="Genomic_DNA"/>
</dbReference>
<name>A0A939ML20_9MICO</name>
<proteinExistence type="predicted"/>
<accession>A0A939ML20</accession>
<dbReference type="InterPro" id="IPR036388">
    <property type="entry name" value="WH-like_DNA-bd_sf"/>
</dbReference>
<feature type="region of interest" description="Disordered" evidence="1">
    <location>
        <begin position="147"/>
        <end position="167"/>
    </location>
</feature>
<comment type="caution">
    <text evidence="3">The sequence shown here is derived from an EMBL/GenBank/DDBJ whole genome shotgun (WGS) entry which is preliminary data.</text>
</comment>
<dbReference type="InterPro" id="IPR039422">
    <property type="entry name" value="MarR/SlyA-like"/>
</dbReference>
<dbReference type="Pfam" id="PF13463">
    <property type="entry name" value="HTH_27"/>
    <property type="match status" value="1"/>
</dbReference>
<dbReference type="RefSeq" id="WP_175986197.1">
    <property type="nucleotide sequence ID" value="NZ_JAGDYM010000015.1"/>
</dbReference>
<evidence type="ECO:0000313" key="3">
    <source>
        <dbReference type="EMBL" id="MBO1902943.1"/>
    </source>
</evidence>
<evidence type="ECO:0000313" key="4">
    <source>
        <dbReference type="Proteomes" id="UP000664382"/>
    </source>
</evidence>
<evidence type="ECO:0000259" key="2">
    <source>
        <dbReference type="PROSITE" id="PS50995"/>
    </source>
</evidence>
<gene>
    <name evidence="3" type="ORF">J4H92_13415</name>
</gene>
<dbReference type="GO" id="GO:0003700">
    <property type="term" value="F:DNA-binding transcription factor activity"/>
    <property type="evidence" value="ECO:0007669"/>
    <property type="project" value="InterPro"/>
</dbReference>
<feature type="domain" description="HTH marR-type" evidence="2">
    <location>
        <begin position="1"/>
        <end position="141"/>
    </location>
</feature>
<dbReference type="SMART" id="SM00347">
    <property type="entry name" value="HTH_MARR"/>
    <property type="match status" value="1"/>
</dbReference>
<dbReference type="GO" id="GO:0003677">
    <property type="term" value="F:DNA binding"/>
    <property type="evidence" value="ECO:0007669"/>
    <property type="project" value="UniProtKB-KW"/>
</dbReference>
<sequence>MSHESDAAAVLAFSFEVKSLVTELNAALAALFRPLGLTCVQAEALMALDDLGPVTLKQLAAHLVAESGHPSRLISRLVENGLVVRTGSENDGRAVVLELTEEGARLAAQSRAARAPLLTDFAQRYGTRLDTATTLIRDLRHDLTKRDPLDRDAHRGTPRSDGPGRGL</sequence>
<dbReference type="Proteomes" id="UP000664382">
    <property type="component" value="Unassembled WGS sequence"/>
</dbReference>
<keyword evidence="4" id="KW-1185">Reference proteome</keyword>
<dbReference type="AlphaFoldDB" id="A0A939ML20"/>
<dbReference type="Gene3D" id="1.10.10.10">
    <property type="entry name" value="Winged helix-like DNA-binding domain superfamily/Winged helix DNA-binding domain"/>
    <property type="match status" value="1"/>
</dbReference>
<protein>
    <submittedName>
        <fullName evidence="3">Winged helix DNA-binding protein</fullName>
    </submittedName>
</protein>
<organism evidence="3 4">
    <name type="scientific">Leucobacter weissii</name>
    <dbReference type="NCBI Taxonomy" id="1983706"/>
    <lineage>
        <taxon>Bacteria</taxon>
        <taxon>Bacillati</taxon>
        <taxon>Actinomycetota</taxon>
        <taxon>Actinomycetes</taxon>
        <taxon>Micrococcales</taxon>
        <taxon>Microbacteriaceae</taxon>
        <taxon>Leucobacter</taxon>
    </lineage>
</organism>